<dbReference type="EMBL" id="JBFDAA010000017">
    <property type="protein sequence ID" value="KAL1116744.1"/>
    <property type="molecule type" value="Genomic_DNA"/>
</dbReference>
<feature type="region of interest" description="Disordered" evidence="1">
    <location>
        <begin position="1"/>
        <end position="119"/>
    </location>
</feature>
<reference evidence="2 3" key="1">
    <citation type="submission" date="2024-07" db="EMBL/GenBank/DDBJ databases">
        <title>Chromosome-level genome assembly of the water stick insect Ranatra chinensis (Heteroptera: Nepidae).</title>
        <authorList>
            <person name="Liu X."/>
        </authorList>
    </citation>
    <scope>NUCLEOTIDE SEQUENCE [LARGE SCALE GENOMIC DNA]</scope>
    <source>
        <strain evidence="2">Cailab_2021Rc</strain>
        <tissue evidence="2">Muscle</tissue>
    </source>
</reference>
<dbReference type="Proteomes" id="UP001558652">
    <property type="component" value="Unassembled WGS sequence"/>
</dbReference>
<evidence type="ECO:0000256" key="1">
    <source>
        <dbReference type="SAM" id="MobiDB-lite"/>
    </source>
</evidence>
<feature type="compositionally biased region" description="Polar residues" evidence="1">
    <location>
        <begin position="105"/>
        <end position="119"/>
    </location>
</feature>
<gene>
    <name evidence="2" type="ORF">AAG570_005216</name>
</gene>
<organism evidence="2 3">
    <name type="scientific">Ranatra chinensis</name>
    <dbReference type="NCBI Taxonomy" id="642074"/>
    <lineage>
        <taxon>Eukaryota</taxon>
        <taxon>Metazoa</taxon>
        <taxon>Ecdysozoa</taxon>
        <taxon>Arthropoda</taxon>
        <taxon>Hexapoda</taxon>
        <taxon>Insecta</taxon>
        <taxon>Pterygota</taxon>
        <taxon>Neoptera</taxon>
        <taxon>Paraneoptera</taxon>
        <taxon>Hemiptera</taxon>
        <taxon>Heteroptera</taxon>
        <taxon>Panheteroptera</taxon>
        <taxon>Nepomorpha</taxon>
        <taxon>Nepidae</taxon>
        <taxon>Ranatrinae</taxon>
        <taxon>Ranatra</taxon>
    </lineage>
</organism>
<proteinExistence type="predicted"/>
<name>A0ABD0YLL3_9HEMI</name>
<feature type="compositionally biased region" description="Polar residues" evidence="1">
    <location>
        <begin position="82"/>
        <end position="98"/>
    </location>
</feature>
<comment type="caution">
    <text evidence="2">The sequence shown here is derived from an EMBL/GenBank/DDBJ whole genome shotgun (WGS) entry which is preliminary data.</text>
</comment>
<evidence type="ECO:0000313" key="2">
    <source>
        <dbReference type="EMBL" id="KAL1116744.1"/>
    </source>
</evidence>
<keyword evidence="3" id="KW-1185">Reference proteome</keyword>
<protein>
    <submittedName>
        <fullName evidence="2">Uncharacterized protein</fullName>
    </submittedName>
</protein>
<evidence type="ECO:0000313" key="3">
    <source>
        <dbReference type="Proteomes" id="UP001558652"/>
    </source>
</evidence>
<accession>A0ABD0YLL3</accession>
<sequence length="209" mass="23130">MGIKFPKTTYATNSEHDQEVDNDLDGSDSSTDLHGVIGEYTNKALETAESPDGPRMGNLEGIHTEGRGKKEHLSSNRRRNKWTTFKPVTSPTDITAPSKTKPIKINSNEEGGFNSDNQAVGSRLMVGTNRRHKAAKNNMGLAVVPTIVPKKTSKKTIRGQGKDLEGPKYENEIVPHLYHSQNFNPEENTDYASEIRASVGYMHQPVQLK</sequence>
<feature type="compositionally biased region" description="Basic and acidic residues" evidence="1">
    <location>
        <begin position="62"/>
        <end position="74"/>
    </location>
</feature>
<dbReference type="AlphaFoldDB" id="A0ABD0YLL3"/>